<comment type="caution">
    <text evidence="1">The sequence shown here is derived from an EMBL/GenBank/DDBJ whole genome shotgun (WGS) entry which is preliminary data.</text>
</comment>
<evidence type="ECO:0000313" key="1">
    <source>
        <dbReference type="EMBL" id="KAA6309654.1"/>
    </source>
</evidence>
<sequence length="79" mass="9612">MGNFLKVVFFCNLVLIVVLKSKRVQKGTFRKFFFSVNLFDFDTPDFIWRFVKGETDYLLGVTTYAHFLEEYRYYNRSVW</sequence>
<reference evidence="1" key="1">
    <citation type="submission" date="2019-03" db="EMBL/GenBank/DDBJ databases">
        <title>Single cell metagenomics reveals metabolic interactions within the superorganism composed of flagellate Streblomastix strix and complex community of Bacteroidetes bacteria on its surface.</title>
        <authorList>
            <person name="Treitli S.C."/>
            <person name="Kolisko M."/>
            <person name="Husnik F."/>
            <person name="Keeling P."/>
            <person name="Hampl V."/>
        </authorList>
    </citation>
    <scope>NUCLEOTIDE SEQUENCE</scope>
    <source>
        <strain evidence="1">STM</strain>
    </source>
</reference>
<dbReference type="AlphaFoldDB" id="A0A5J4PM53"/>
<name>A0A5J4PM53_9ZZZZ</name>
<gene>
    <name evidence="1" type="ORF">EZS27_038900</name>
</gene>
<dbReference type="EMBL" id="SNRY01007837">
    <property type="protein sequence ID" value="KAA6309654.1"/>
    <property type="molecule type" value="Genomic_DNA"/>
</dbReference>
<organism evidence="1">
    <name type="scientific">termite gut metagenome</name>
    <dbReference type="NCBI Taxonomy" id="433724"/>
    <lineage>
        <taxon>unclassified sequences</taxon>
        <taxon>metagenomes</taxon>
        <taxon>organismal metagenomes</taxon>
    </lineage>
</organism>
<proteinExistence type="predicted"/>
<protein>
    <submittedName>
        <fullName evidence="1">Uncharacterized protein</fullName>
    </submittedName>
</protein>
<accession>A0A5J4PM53</accession>
<feature type="non-terminal residue" evidence="1">
    <location>
        <position position="79"/>
    </location>
</feature>